<name>A0A0C5V9X1_9GAMM</name>
<accession>A0A0C5V9X1</accession>
<keyword evidence="3" id="KW-1185">Reference proteome</keyword>
<dbReference type="EMBL" id="CP007142">
    <property type="protein sequence ID" value="AJQ96150.1"/>
    <property type="molecule type" value="Genomic_DNA"/>
</dbReference>
<proteinExistence type="predicted"/>
<dbReference type="KEGG" id="gsn:YC6258_04114"/>
<dbReference type="HOGENOM" id="CLU_1747074_0_0_6"/>
<dbReference type="OrthoDB" id="6117719at2"/>
<reference evidence="2 3" key="1">
    <citation type="submission" date="2014-01" db="EMBL/GenBank/DDBJ databases">
        <title>Full genme sequencing of cellulolytic bacterium Gynuella sunshinyii YC6258T gen. nov., sp. nov.</title>
        <authorList>
            <person name="Khan H."/>
            <person name="Chung E.J."/>
            <person name="Chung Y.R."/>
        </authorList>
    </citation>
    <scope>NUCLEOTIDE SEQUENCE [LARGE SCALE GENOMIC DNA]</scope>
    <source>
        <strain evidence="2 3">YC6258</strain>
    </source>
</reference>
<feature type="chain" id="PRO_5002194422" evidence="1">
    <location>
        <begin position="22"/>
        <end position="149"/>
    </location>
</feature>
<protein>
    <submittedName>
        <fullName evidence="2">Uncharacterized protein</fullName>
    </submittedName>
</protein>
<evidence type="ECO:0000313" key="2">
    <source>
        <dbReference type="EMBL" id="AJQ96150.1"/>
    </source>
</evidence>
<gene>
    <name evidence="2" type="ORF">YC6258_04114</name>
</gene>
<dbReference type="RefSeq" id="WP_044618229.1">
    <property type="nucleotide sequence ID" value="NZ_CP007142.1"/>
</dbReference>
<organism evidence="2 3">
    <name type="scientific">Gynuella sunshinyii YC6258</name>
    <dbReference type="NCBI Taxonomy" id="1445510"/>
    <lineage>
        <taxon>Bacteria</taxon>
        <taxon>Pseudomonadati</taxon>
        <taxon>Pseudomonadota</taxon>
        <taxon>Gammaproteobacteria</taxon>
        <taxon>Oceanospirillales</taxon>
        <taxon>Saccharospirillaceae</taxon>
        <taxon>Gynuella</taxon>
    </lineage>
</organism>
<sequence>MRITRWFLALLVLTTGSSAFAANKAIGTDVVRILDENQVVGEAFNLFYQHGLARNSAVVVSVARDADKDMMLEGAFKAYSGAAFSSVYYQVGGNLFDYDDDSELGIHAAIGYERSPARNFVFFGTVKVIIMPDSDYTQFSPMLGAMFAF</sequence>
<dbReference type="AlphaFoldDB" id="A0A0C5V9X1"/>
<feature type="signal peptide" evidence="1">
    <location>
        <begin position="1"/>
        <end position="21"/>
    </location>
</feature>
<evidence type="ECO:0000256" key="1">
    <source>
        <dbReference type="SAM" id="SignalP"/>
    </source>
</evidence>
<dbReference type="Proteomes" id="UP000032266">
    <property type="component" value="Chromosome"/>
</dbReference>
<keyword evidence="1" id="KW-0732">Signal</keyword>
<evidence type="ECO:0000313" key="3">
    <source>
        <dbReference type="Proteomes" id="UP000032266"/>
    </source>
</evidence>